<evidence type="ECO:0000313" key="5">
    <source>
        <dbReference type="Proteomes" id="UP000826656"/>
    </source>
</evidence>
<accession>A0ABQ7U3I7</accession>
<dbReference type="Pfam" id="PF22936">
    <property type="entry name" value="Pol_BBD"/>
    <property type="match status" value="1"/>
</dbReference>
<dbReference type="InterPro" id="IPR001878">
    <property type="entry name" value="Znf_CCHC"/>
</dbReference>
<evidence type="ECO:0000313" key="4">
    <source>
        <dbReference type="EMBL" id="KAH0741351.1"/>
    </source>
</evidence>
<evidence type="ECO:0000256" key="1">
    <source>
        <dbReference type="PROSITE-ProRule" id="PRU00047"/>
    </source>
</evidence>
<dbReference type="SUPFAM" id="SSF57756">
    <property type="entry name" value="Retrovirus zinc finger-like domains"/>
    <property type="match status" value="1"/>
</dbReference>
<comment type="caution">
    <text evidence="4">The sequence shown here is derived from an EMBL/GenBank/DDBJ whole genome shotgun (WGS) entry which is preliminary data.</text>
</comment>
<dbReference type="PANTHER" id="PTHR47481:SF33">
    <property type="entry name" value="RETROTRANSPOSON COPIA-LIKE N-TERMINAL DOMAIN-CONTAINING PROTEIN"/>
    <property type="match status" value="1"/>
</dbReference>
<dbReference type="Pfam" id="PF14223">
    <property type="entry name" value="Retrotran_gag_2"/>
    <property type="match status" value="1"/>
</dbReference>
<protein>
    <recommendedName>
        <fullName evidence="3">CCHC-type domain-containing protein</fullName>
    </recommendedName>
</protein>
<evidence type="ECO:0000256" key="2">
    <source>
        <dbReference type="SAM" id="MobiDB-lite"/>
    </source>
</evidence>
<dbReference type="Gene3D" id="4.10.60.10">
    <property type="entry name" value="Zinc finger, CCHC-type"/>
    <property type="match status" value="1"/>
</dbReference>
<feature type="domain" description="CCHC-type" evidence="3">
    <location>
        <begin position="219"/>
        <end position="233"/>
    </location>
</feature>
<dbReference type="PANTHER" id="PTHR47481">
    <property type="match status" value="1"/>
</dbReference>
<dbReference type="Proteomes" id="UP000826656">
    <property type="component" value="Unassembled WGS sequence"/>
</dbReference>
<dbReference type="InterPro" id="IPR036875">
    <property type="entry name" value="Znf_CCHC_sf"/>
</dbReference>
<dbReference type="SMART" id="SM00343">
    <property type="entry name" value="ZnF_C2HC"/>
    <property type="match status" value="1"/>
</dbReference>
<keyword evidence="1" id="KW-0863">Zinc-finger</keyword>
<dbReference type="PROSITE" id="PS50158">
    <property type="entry name" value="ZF_CCHC"/>
    <property type="match status" value="1"/>
</dbReference>
<evidence type="ECO:0000259" key="3">
    <source>
        <dbReference type="PROSITE" id="PS50158"/>
    </source>
</evidence>
<feature type="region of interest" description="Disordered" evidence="2">
    <location>
        <begin position="179"/>
        <end position="212"/>
    </location>
</feature>
<name>A0ABQ7U3I7_SOLTU</name>
<keyword evidence="5" id="KW-1185">Reference proteome</keyword>
<organism evidence="4 5">
    <name type="scientific">Solanum tuberosum</name>
    <name type="common">Potato</name>
    <dbReference type="NCBI Taxonomy" id="4113"/>
    <lineage>
        <taxon>Eukaryota</taxon>
        <taxon>Viridiplantae</taxon>
        <taxon>Streptophyta</taxon>
        <taxon>Embryophyta</taxon>
        <taxon>Tracheophyta</taxon>
        <taxon>Spermatophyta</taxon>
        <taxon>Magnoliopsida</taxon>
        <taxon>eudicotyledons</taxon>
        <taxon>Gunneridae</taxon>
        <taxon>Pentapetalae</taxon>
        <taxon>asterids</taxon>
        <taxon>lamiids</taxon>
        <taxon>Solanales</taxon>
        <taxon>Solanaceae</taxon>
        <taxon>Solanoideae</taxon>
        <taxon>Solaneae</taxon>
        <taxon>Solanum</taxon>
    </lineage>
</organism>
<feature type="compositionally biased region" description="Polar residues" evidence="2">
    <location>
        <begin position="203"/>
        <end position="212"/>
    </location>
</feature>
<dbReference type="InterPro" id="IPR054722">
    <property type="entry name" value="PolX-like_BBD"/>
</dbReference>
<gene>
    <name evidence="4" type="ORF">KY290_034394</name>
</gene>
<dbReference type="Pfam" id="PF00098">
    <property type="entry name" value="zf-CCHC"/>
    <property type="match status" value="1"/>
</dbReference>
<proteinExistence type="predicted"/>
<keyword evidence="1" id="KW-0862">Zinc</keyword>
<keyword evidence="1" id="KW-0479">Metal-binding</keyword>
<dbReference type="EMBL" id="JAIVGD010000026">
    <property type="protein sequence ID" value="KAH0741351.1"/>
    <property type="molecule type" value="Genomic_DNA"/>
</dbReference>
<reference evidence="4 5" key="1">
    <citation type="journal article" date="2021" name="bioRxiv">
        <title>Chromosome-scale and haplotype-resolved genome assembly of a tetraploid potato cultivar.</title>
        <authorList>
            <person name="Sun H."/>
            <person name="Jiao W.-B."/>
            <person name="Krause K."/>
            <person name="Campoy J.A."/>
            <person name="Goel M."/>
            <person name="Folz-Donahue K."/>
            <person name="Kukat C."/>
            <person name="Huettel B."/>
            <person name="Schneeberger K."/>
        </authorList>
    </citation>
    <scope>NUCLEOTIDE SEQUENCE [LARGE SCALE GENOMIC DNA]</scope>
    <source>
        <strain evidence="4">SolTubOtavaFocal</strain>
        <tissue evidence="4">Leaves</tissue>
    </source>
</reference>
<sequence>MDFASTLNSVEKLNANNYGSWSTRMQYYFLGQEIWDIISGSDTTPLTDAEAAKKWKVKAGKAMFVLTVIIEDEFLQRIKNAKIPKEAWDTLATIFTKKNDASYKGLKMSFCRSLNGRQLVNTSQRLEYKGIITATRGWATEPTLSELENMLANEEDLEMPLSSLTIKNGDEALFSKRQAYKKREAKRSSQPGGDQENQHQRTQRQNKQAKGFNNRQMQKCYNCGKKGHYARDCWYKKTEGNTATSTQNKKDEEEVWDFETSYAVEETNRQEELVTCHSNKEEEIALATVSEKLFDYENDWIVGLGCSNNMTGDEKKLINMNEYKDGRVVVTANNSKMPITHICKTVFVPHHNSRQVELRNVYHVPGMKKNLLSVSQLTDSGYYVLFGPNVTTQFLKS</sequence>